<dbReference type="HOGENOM" id="CLU_2900389_0_0_10"/>
<keyword evidence="2" id="KW-1185">Reference proteome</keyword>
<protein>
    <submittedName>
        <fullName evidence="1">Uncharacterized protein</fullName>
    </submittedName>
</protein>
<accession>E6K3A0</accession>
<organism evidence="1 2">
    <name type="scientific">Segatella buccae ATCC 33574</name>
    <dbReference type="NCBI Taxonomy" id="873513"/>
    <lineage>
        <taxon>Bacteria</taxon>
        <taxon>Pseudomonadati</taxon>
        <taxon>Bacteroidota</taxon>
        <taxon>Bacteroidia</taxon>
        <taxon>Bacteroidales</taxon>
        <taxon>Prevotellaceae</taxon>
        <taxon>Segatella</taxon>
    </lineage>
</organism>
<sequence>MVPLVVFTFQKEGRCNRIGCHLHPLQLFLPFKKKADATGCGSFRLVCPLFLPFKKKADATDI</sequence>
<dbReference type="AlphaFoldDB" id="E6K3A0"/>
<comment type="caution">
    <text evidence="1">The sequence shown here is derived from an EMBL/GenBank/DDBJ whole genome shotgun (WGS) entry which is preliminary data.</text>
</comment>
<name>E6K3A0_9BACT</name>
<evidence type="ECO:0000313" key="2">
    <source>
        <dbReference type="Proteomes" id="UP000003112"/>
    </source>
</evidence>
<dbReference type="EMBL" id="AEPD01000005">
    <property type="protein sequence ID" value="EFU31983.1"/>
    <property type="molecule type" value="Genomic_DNA"/>
</dbReference>
<proteinExistence type="predicted"/>
<gene>
    <name evidence="1" type="ORF">HMPREF6485_0085</name>
</gene>
<reference evidence="1 2" key="1">
    <citation type="submission" date="2010-10" db="EMBL/GenBank/DDBJ databases">
        <authorList>
            <person name="Muzny D."/>
            <person name="Qin X."/>
            <person name="Deng J."/>
            <person name="Jiang H."/>
            <person name="Liu Y."/>
            <person name="Qu J."/>
            <person name="Song X.-Z."/>
            <person name="Zhang L."/>
            <person name="Thornton R."/>
            <person name="Coyle M."/>
            <person name="Francisco L."/>
            <person name="Jackson L."/>
            <person name="Javaid M."/>
            <person name="Korchina V."/>
            <person name="Kovar C."/>
            <person name="Mata R."/>
            <person name="Mathew T."/>
            <person name="Ngo R."/>
            <person name="Nguyen L."/>
            <person name="Nguyen N."/>
            <person name="Okwuonu G."/>
            <person name="Ongeri F."/>
            <person name="Pham C."/>
            <person name="Simmons D."/>
            <person name="Wilczek-Boney K."/>
            <person name="Hale W."/>
            <person name="Jakkamsetti A."/>
            <person name="Pham P."/>
            <person name="Ruth R."/>
            <person name="San Lucas F."/>
            <person name="Warren J."/>
            <person name="Zhang J."/>
            <person name="Zhao Z."/>
            <person name="Zhou C."/>
            <person name="Zhu D."/>
            <person name="Lee S."/>
            <person name="Bess C."/>
            <person name="Blankenburg K."/>
            <person name="Forbes L."/>
            <person name="Fu Q."/>
            <person name="Gubbala S."/>
            <person name="Hirani K."/>
            <person name="Jayaseelan J.C."/>
            <person name="Lara F."/>
            <person name="Munidasa M."/>
            <person name="Palculict T."/>
            <person name="Patil S."/>
            <person name="Pu L.-L."/>
            <person name="Saada N."/>
            <person name="Tang L."/>
            <person name="Weissenberger G."/>
            <person name="Zhu Y."/>
            <person name="Hemphill L."/>
            <person name="Shang Y."/>
            <person name="Youmans B."/>
            <person name="Ayvaz T."/>
            <person name="Ross M."/>
            <person name="Santibanez J."/>
            <person name="Aqrawi P."/>
            <person name="Gross S."/>
            <person name="Joshi V."/>
            <person name="Fowler G."/>
            <person name="Nazareth L."/>
            <person name="Reid J."/>
            <person name="Worley K."/>
            <person name="Petrosino J."/>
            <person name="Highlander S."/>
            <person name="Gibbs R."/>
        </authorList>
    </citation>
    <scope>NUCLEOTIDE SEQUENCE [LARGE SCALE GENOMIC DNA]</scope>
    <source>
        <strain evidence="1 2">ATCC 33574</strain>
    </source>
</reference>
<dbReference type="Proteomes" id="UP000003112">
    <property type="component" value="Unassembled WGS sequence"/>
</dbReference>
<evidence type="ECO:0000313" key="1">
    <source>
        <dbReference type="EMBL" id="EFU31983.1"/>
    </source>
</evidence>